<dbReference type="PATRIC" id="fig|1603606.3.peg.3777"/>
<feature type="chain" id="PRO_5005792675" description="DUF3828 domain-containing protein" evidence="1">
    <location>
        <begin position="21"/>
        <end position="263"/>
    </location>
</feature>
<evidence type="ECO:0008006" key="4">
    <source>
        <dbReference type="Google" id="ProtNLM"/>
    </source>
</evidence>
<dbReference type="STRING" id="1603606.DSOUD_3506"/>
<reference evidence="2 3" key="1">
    <citation type="submission" date="2015-07" db="EMBL/GenBank/DDBJ databases">
        <title>Isolation and Genomic Characterization of a Novel Halophilic Metal-Reducing Deltaproteobacterium from the Deep Subsurface.</title>
        <authorList>
            <person name="Badalamenti J.P."/>
            <person name="Summers Z.M."/>
            <person name="Gralnick J.A."/>
            <person name="Bond D.R."/>
        </authorList>
    </citation>
    <scope>NUCLEOTIDE SEQUENCE [LARGE SCALE GENOMIC DNA]</scope>
    <source>
        <strain evidence="2 3">WTL</strain>
    </source>
</reference>
<evidence type="ECO:0000256" key="1">
    <source>
        <dbReference type="SAM" id="SignalP"/>
    </source>
</evidence>
<evidence type="ECO:0000313" key="2">
    <source>
        <dbReference type="EMBL" id="ALC18220.1"/>
    </source>
</evidence>
<dbReference type="RefSeq" id="WP_157671917.1">
    <property type="nucleotide sequence ID" value="NZ_CP010802.1"/>
</dbReference>
<dbReference type="EMBL" id="CP010802">
    <property type="protein sequence ID" value="ALC18220.1"/>
    <property type="molecule type" value="Genomic_DNA"/>
</dbReference>
<gene>
    <name evidence="2" type="ORF">DSOUD_3506</name>
</gene>
<dbReference type="KEGG" id="des:DSOUD_3506"/>
<name>A0A0M4DLE1_9BACT</name>
<keyword evidence="3" id="KW-1185">Reference proteome</keyword>
<protein>
    <recommendedName>
        <fullName evidence="4">DUF3828 domain-containing protein</fullName>
    </recommendedName>
</protein>
<sequence length="263" mass="29054">MVKFTIFLFLSSFLPLNVAAATMQIHFVDKKVARYESPESALAAFFSAYMAGDLAWHFETLTAESAAEERSVFAENDIDPMAGIENFRAGYVESYIDSKFSYVDSVVLVVRIKDVAGDISVLPYTLVQEDEKWKVTNKYSASEELLKYVGFEPKLFFGHGQRSADVNAFLAYHYPQEATTALPSGTSTFDLHIFYGATIDPSSFSARLDGQDLSGLFSPSPEADQMLTLSLKPGRNVLLLSVEGKRSDGKTATDADRLVFDVP</sequence>
<proteinExistence type="predicted"/>
<feature type="signal peptide" evidence="1">
    <location>
        <begin position="1"/>
        <end position="20"/>
    </location>
</feature>
<evidence type="ECO:0000313" key="3">
    <source>
        <dbReference type="Proteomes" id="UP000057158"/>
    </source>
</evidence>
<dbReference type="AlphaFoldDB" id="A0A0M4DLE1"/>
<keyword evidence="1" id="KW-0732">Signal</keyword>
<accession>A0A0M4DLE1</accession>
<organism evidence="2 3">
    <name type="scientific">Desulfuromonas soudanensis</name>
    <dbReference type="NCBI Taxonomy" id="1603606"/>
    <lineage>
        <taxon>Bacteria</taxon>
        <taxon>Pseudomonadati</taxon>
        <taxon>Thermodesulfobacteriota</taxon>
        <taxon>Desulfuromonadia</taxon>
        <taxon>Desulfuromonadales</taxon>
        <taxon>Desulfuromonadaceae</taxon>
        <taxon>Desulfuromonas</taxon>
    </lineage>
</organism>
<dbReference type="OrthoDB" id="5408074at2"/>
<dbReference type="Proteomes" id="UP000057158">
    <property type="component" value="Chromosome"/>
</dbReference>